<accession>A0AAI8LJR9</accession>
<sequence>MKQRGREKAALHQVIRTGNQKQLLVFLIWQDLSPQIQAFEPAAQFCAIRIKIEKQFAACYKRIEVPDFQK</sequence>
<name>A0AAI8LJR9_ENTFC</name>
<protein>
    <submittedName>
        <fullName evidence="1">Uncharacterized protein</fullName>
    </submittedName>
</protein>
<gene>
    <name evidence="1" type="ORF">D9Z05_02710</name>
</gene>
<dbReference type="AlphaFoldDB" id="A0AAI8LJR9"/>
<reference evidence="1 2" key="1">
    <citation type="submission" date="2018-10" db="EMBL/GenBank/DDBJ databases">
        <title>Escaping from acidified nitrite in gastric host defense: Transcriptomic basis for resistance to free nitrous acid in Enterococcus faecalis.</title>
        <authorList>
            <person name="Yu Z."/>
            <person name="Shi D."/>
            <person name="Liu W."/>
            <person name="Meng F."/>
        </authorList>
    </citation>
    <scope>NUCLEOTIDE SEQUENCE [LARGE SCALE GENOMIC DNA]</scope>
    <source>
        <strain evidence="1 2">JE1</strain>
    </source>
</reference>
<evidence type="ECO:0000313" key="2">
    <source>
        <dbReference type="Proteomes" id="UP000275747"/>
    </source>
</evidence>
<dbReference type="Proteomes" id="UP000275747">
    <property type="component" value="Chromosome"/>
</dbReference>
<evidence type="ECO:0000313" key="1">
    <source>
        <dbReference type="EMBL" id="AYM72239.1"/>
    </source>
</evidence>
<proteinExistence type="predicted"/>
<dbReference type="EMBL" id="CP033041">
    <property type="protein sequence ID" value="AYM72239.1"/>
    <property type="molecule type" value="Genomic_DNA"/>
</dbReference>
<organism evidence="1 2">
    <name type="scientific">Enterococcus faecium</name>
    <name type="common">Streptococcus faecium</name>
    <dbReference type="NCBI Taxonomy" id="1352"/>
    <lineage>
        <taxon>Bacteria</taxon>
        <taxon>Bacillati</taxon>
        <taxon>Bacillota</taxon>
        <taxon>Bacilli</taxon>
        <taxon>Lactobacillales</taxon>
        <taxon>Enterococcaceae</taxon>
        <taxon>Enterococcus</taxon>
    </lineage>
</organism>